<evidence type="ECO:0000256" key="7">
    <source>
        <dbReference type="ARBA" id="ARBA00022840"/>
    </source>
</evidence>
<keyword evidence="7" id="KW-0067">ATP-binding</keyword>
<dbReference type="Proteomes" id="UP000070160">
    <property type="component" value="Unassembled WGS sequence"/>
</dbReference>
<dbReference type="EC" id="2.7.6.3" evidence="3"/>
<evidence type="ECO:0000256" key="8">
    <source>
        <dbReference type="ARBA" id="ARBA00022909"/>
    </source>
</evidence>
<keyword evidence="4" id="KW-0808">Transferase</keyword>
<evidence type="ECO:0000256" key="2">
    <source>
        <dbReference type="ARBA" id="ARBA00005051"/>
    </source>
</evidence>
<keyword evidence="8" id="KW-0289">Folate biosynthesis</keyword>
<dbReference type="EMBL" id="LSDT01000044">
    <property type="protein sequence ID" value="KXB90728.1"/>
    <property type="molecule type" value="Genomic_DNA"/>
</dbReference>
<dbReference type="GO" id="GO:0003848">
    <property type="term" value="F:2-amino-4-hydroxy-6-hydroxymethyldihydropteridine diphosphokinase activity"/>
    <property type="evidence" value="ECO:0007669"/>
    <property type="project" value="UniProtKB-EC"/>
</dbReference>
<evidence type="ECO:0000313" key="12">
    <source>
        <dbReference type="Proteomes" id="UP000070160"/>
    </source>
</evidence>
<reference evidence="11 13" key="3">
    <citation type="submission" date="2017-05" db="EMBL/GenBank/DDBJ databases">
        <authorList>
            <person name="Song R."/>
            <person name="Chenine A.L."/>
            <person name="Ruprecht R.M."/>
        </authorList>
    </citation>
    <scope>NUCLEOTIDE SEQUENCE [LARGE SCALE GENOMIC DNA]</scope>
    <source>
        <strain evidence="11 13">KA00229</strain>
    </source>
</reference>
<comment type="caution">
    <text evidence="10">The sequence shown here is derived from an EMBL/GenBank/DDBJ whole genome shotgun (WGS) entry which is preliminary data.</text>
</comment>
<dbReference type="GO" id="GO:0046656">
    <property type="term" value="P:folic acid biosynthetic process"/>
    <property type="evidence" value="ECO:0007669"/>
    <property type="project" value="UniProtKB-KW"/>
</dbReference>
<organism evidence="10 12">
    <name type="scientific">Megasphaera hutchinsoni</name>
    <dbReference type="NCBI Taxonomy" id="1588748"/>
    <lineage>
        <taxon>Bacteria</taxon>
        <taxon>Bacillati</taxon>
        <taxon>Bacillota</taxon>
        <taxon>Negativicutes</taxon>
        <taxon>Veillonellales</taxon>
        <taxon>Veillonellaceae</taxon>
        <taxon>Megasphaera</taxon>
    </lineage>
</organism>
<sequence length="168" mass="19564">MNRFYLSIGANIGQREQNLAQAVFLLRGDNACSIQHVSSLYETMPWGKIDQPMFLNAALTVDSTYTGSELLQRCLQIEKKLGRIRQEKWGTRTIDIDIVYSRDEVCTKPDLQIPHPYLTKRAFVLVPLQEIEPTLEIEGRPIEEWLTLLVKDVSQIHKYRKAKLWKKY</sequence>
<evidence type="ECO:0000256" key="3">
    <source>
        <dbReference type="ARBA" id="ARBA00013253"/>
    </source>
</evidence>
<dbReference type="GO" id="GO:0005524">
    <property type="term" value="F:ATP binding"/>
    <property type="evidence" value="ECO:0007669"/>
    <property type="project" value="UniProtKB-KW"/>
</dbReference>
<accession>A0A134CEQ5</accession>
<evidence type="ECO:0000256" key="5">
    <source>
        <dbReference type="ARBA" id="ARBA00022741"/>
    </source>
</evidence>
<dbReference type="InterPro" id="IPR035907">
    <property type="entry name" value="Hppk_sf"/>
</dbReference>
<dbReference type="EMBL" id="NFMF01000001">
    <property type="protein sequence ID" value="PNH22410.1"/>
    <property type="molecule type" value="Genomic_DNA"/>
</dbReference>
<keyword evidence="12" id="KW-1185">Reference proteome</keyword>
<comment type="catalytic activity">
    <reaction evidence="1">
        <text>6-hydroxymethyl-7,8-dihydropterin + ATP = (7,8-dihydropterin-6-yl)methyl diphosphate + AMP + H(+)</text>
        <dbReference type="Rhea" id="RHEA:11412"/>
        <dbReference type="ChEBI" id="CHEBI:15378"/>
        <dbReference type="ChEBI" id="CHEBI:30616"/>
        <dbReference type="ChEBI" id="CHEBI:44841"/>
        <dbReference type="ChEBI" id="CHEBI:72950"/>
        <dbReference type="ChEBI" id="CHEBI:456215"/>
        <dbReference type="EC" id="2.7.6.3"/>
    </reaction>
</comment>
<dbReference type="InterPro" id="IPR000550">
    <property type="entry name" value="Hppk"/>
</dbReference>
<dbReference type="STRING" id="1588748.HMPREF3182_01153"/>
<evidence type="ECO:0000313" key="11">
    <source>
        <dbReference type="EMBL" id="PNH22410.1"/>
    </source>
</evidence>
<dbReference type="Proteomes" id="UP000242958">
    <property type="component" value="Unassembled WGS sequence"/>
</dbReference>
<proteinExistence type="predicted"/>
<evidence type="ECO:0000256" key="1">
    <source>
        <dbReference type="ARBA" id="ARBA00000198"/>
    </source>
</evidence>
<evidence type="ECO:0000313" key="10">
    <source>
        <dbReference type="EMBL" id="KXB90728.1"/>
    </source>
</evidence>
<evidence type="ECO:0000313" key="13">
    <source>
        <dbReference type="Proteomes" id="UP000242958"/>
    </source>
</evidence>
<dbReference type="PANTHER" id="PTHR43071:SF1">
    <property type="entry name" value="2-AMINO-4-HYDROXY-6-HYDROXYMETHYLDIHYDROPTERIDINE PYROPHOSPHOKINASE"/>
    <property type="match status" value="1"/>
</dbReference>
<protein>
    <recommendedName>
        <fullName evidence="3">2-amino-4-hydroxy-6-hydroxymethyldihydropteridine diphosphokinase</fullName>
        <ecNumber evidence="3">2.7.6.3</ecNumber>
    </recommendedName>
</protein>
<evidence type="ECO:0000256" key="6">
    <source>
        <dbReference type="ARBA" id="ARBA00022777"/>
    </source>
</evidence>
<dbReference type="AlphaFoldDB" id="A0A134CEQ5"/>
<accession>A0A2J8BCA8</accession>
<dbReference type="GO" id="GO:0016301">
    <property type="term" value="F:kinase activity"/>
    <property type="evidence" value="ECO:0007669"/>
    <property type="project" value="UniProtKB-KW"/>
</dbReference>
<dbReference type="PATRIC" id="fig|1588748.3.peg.1112"/>
<dbReference type="CDD" id="cd00483">
    <property type="entry name" value="HPPK"/>
    <property type="match status" value="1"/>
</dbReference>
<dbReference type="RefSeq" id="WP_007392332.1">
    <property type="nucleotide sequence ID" value="NZ_KQ960952.1"/>
</dbReference>
<reference evidence="10" key="1">
    <citation type="submission" date="2016-01" db="EMBL/GenBank/DDBJ databases">
        <authorList>
            <person name="Oliw E.H."/>
        </authorList>
    </citation>
    <scope>NUCLEOTIDE SEQUENCE [LARGE SCALE GENOMIC DNA]</scope>
    <source>
        <strain evidence="10">KA00182</strain>
    </source>
</reference>
<dbReference type="PANTHER" id="PTHR43071">
    <property type="entry name" value="2-AMINO-4-HYDROXY-6-HYDROXYMETHYLDIHYDROPTERIDINE PYROPHOSPHOKINASE"/>
    <property type="match status" value="1"/>
</dbReference>
<reference evidence="12" key="2">
    <citation type="submission" date="2016-01" db="EMBL/GenBank/DDBJ databases">
        <authorList>
            <person name="Mitreva M."/>
            <person name="Pepin K.H."/>
            <person name="Mihindukulasuriya K.A."/>
            <person name="Fulton R."/>
            <person name="Fronick C."/>
            <person name="O'Laughlin M."/>
            <person name="Miner T."/>
            <person name="Herter B."/>
            <person name="Rosa B.A."/>
            <person name="Cordes M."/>
            <person name="Tomlinson C."/>
            <person name="Wollam A."/>
            <person name="Palsikar V.B."/>
            <person name="Mardis E.R."/>
            <person name="Wilson R.K."/>
        </authorList>
    </citation>
    <scope>NUCLEOTIDE SEQUENCE [LARGE SCALE GENOMIC DNA]</scope>
    <source>
        <strain evidence="12">KA00182</strain>
    </source>
</reference>
<dbReference type="SUPFAM" id="SSF55083">
    <property type="entry name" value="6-hydroxymethyl-7,8-dihydropterin pyrophosphokinase, HPPK"/>
    <property type="match status" value="1"/>
</dbReference>
<feature type="domain" description="7,8-dihydro-6-hydroxymethylpterin-pyrophosphokinase" evidence="9">
    <location>
        <begin position="5"/>
        <end position="133"/>
    </location>
</feature>
<dbReference type="UniPathway" id="UPA00077">
    <property type="reaction ID" value="UER00155"/>
</dbReference>
<dbReference type="Gene3D" id="3.30.70.560">
    <property type="entry name" value="7,8-Dihydro-6-hydroxymethylpterin-pyrophosphokinase HPPK"/>
    <property type="match status" value="1"/>
</dbReference>
<keyword evidence="5" id="KW-0547">Nucleotide-binding</keyword>
<keyword evidence="6 10" id="KW-0418">Kinase</keyword>
<name>A0A134CEQ5_9FIRM</name>
<gene>
    <name evidence="11" type="ORF">CAL30_00120</name>
    <name evidence="10" type="ORF">HMPREF3182_01153</name>
</gene>
<dbReference type="Pfam" id="PF01288">
    <property type="entry name" value="HPPK"/>
    <property type="match status" value="1"/>
</dbReference>
<comment type="pathway">
    <text evidence="2">Cofactor biosynthesis; tetrahydrofolate biosynthesis; 2-amino-4-hydroxy-6-hydroxymethyl-7,8-dihydropteridine diphosphate from 7,8-dihydroneopterin triphosphate: step 4/4.</text>
</comment>
<evidence type="ECO:0000256" key="4">
    <source>
        <dbReference type="ARBA" id="ARBA00022679"/>
    </source>
</evidence>
<evidence type="ECO:0000259" key="9">
    <source>
        <dbReference type="Pfam" id="PF01288"/>
    </source>
</evidence>
<dbReference type="GO" id="GO:0046654">
    <property type="term" value="P:tetrahydrofolate biosynthetic process"/>
    <property type="evidence" value="ECO:0007669"/>
    <property type="project" value="UniProtKB-UniPathway"/>
</dbReference>
<dbReference type="NCBIfam" id="TIGR01498">
    <property type="entry name" value="folK"/>
    <property type="match status" value="1"/>
</dbReference>